<evidence type="ECO:0000256" key="4">
    <source>
        <dbReference type="ARBA" id="ARBA00023163"/>
    </source>
</evidence>
<dbReference type="PROSITE" id="PS50931">
    <property type="entry name" value="HTH_LYSR"/>
    <property type="match status" value="1"/>
</dbReference>
<dbReference type="GO" id="GO:0003677">
    <property type="term" value="F:DNA binding"/>
    <property type="evidence" value="ECO:0007669"/>
    <property type="project" value="UniProtKB-KW"/>
</dbReference>
<keyword evidence="3" id="KW-0238">DNA-binding</keyword>
<dbReference type="Pfam" id="PF00126">
    <property type="entry name" value="HTH_1"/>
    <property type="match status" value="1"/>
</dbReference>
<dbReference type="SUPFAM" id="SSF53850">
    <property type="entry name" value="Periplasmic binding protein-like II"/>
    <property type="match status" value="1"/>
</dbReference>
<accession>A0A2S5GPS0</accession>
<evidence type="ECO:0000256" key="2">
    <source>
        <dbReference type="ARBA" id="ARBA00023015"/>
    </source>
</evidence>
<dbReference type="InterPro" id="IPR036388">
    <property type="entry name" value="WH-like_DNA-bd_sf"/>
</dbReference>
<dbReference type="OrthoDB" id="8714815at2"/>
<dbReference type="GO" id="GO:0003700">
    <property type="term" value="F:DNA-binding transcription factor activity"/>
    <property type="evidence" value="ECO:0007669"/>
    <property type="project" value="InterPro"/>
</dbReference>
<dbReference type="FunFam" id="1.10.10.10:FF:000001">
    <property type="entry name" value="LysR family transcriptional regulator"/>
    <property type="match status" value="1"/>
</dbReference>
<evidence type="ECO:0000313" key="6">
    <source>
        <dbReference type="EMBL" id="PPA74979.1"/>
    </source>
</evidence>
<proteinExistence type="inferred from homology"/>
<keyword evidence="2" id="KW-0805">Transcription regulation</keyword>
<gene>
    <name evidence="6" type="ORF">C4E15_16610</name>
</gene>
<organism evidence="6 7">
    <name type="scientific">Achromobacter spanius</name>
    <dbReference type="NCBI Taxonomy" id="217203"/>
    <lineage>
        <taxon>Bacteria</taxon>
        <taxon>Pseudomonadati</taxon>
        <taxon>Pseudomonadota</taxon>
        <taxon>Betaproteobacteria</taxon>
        <taxon>Burkholderiales</taxon>
        <taxon>Alcaligenaceae</taxon>
        <taxon>Achromobacter</taxon>
    </lineage>
</organism>
<dbReference type="InterPro" id="IPR036390">
    <property type="entry name" value="WH_DNA-bd_sf"/>
</dbReference>
<comment type="similarity">
    <text evidence="1">Belongs to the LysR transcriptional regulatory family.</text>
</comment>
<dbReference type="SUPFAM" id="SSF46785">
    <property type="entry name" value="Winged helix' DNA-binding domain"/>
    <property type="match status" value="1"/>
</dbReference>
<dbReference type="Proteomes" id="UP000239990">
    <property type="component" value="Unassembled WGS sequence"/>
</dbReference>
<name>A0A2S5GPS0_9BURK</name>
<dbReference type="InterPro" id="IPR058163">
    <property type="entry name" value="LysR-type_TF_proteobact-type"/>
</dbReference>
<evidence type="ECO:0000256" key="3">
    <source>
        <dbReference type="ARBA" id="ARBA00023125"/>
    </source>
</evidence>
<dbReference type="Gene3D" id="1.10.10.10">
    <property type="entry name" value="Winged helix-like DNA-binding domain superfamily/Winged helix DNA-binding domain"/>
    <property type="match status" value="1"/>
</dbReference>
<dbReference type="PANTHER" id="PTHR30537:SF5">
    <property type="entry name" value="HTH-TYPE TRANSCRIPTIONAL ACTIVATOR TTDR-RELATED"/>
    <property type="match status" value="1"/>
</dbReference>
<dbReference type="CDD" id="cd08422">
    <property type="entry name" value="PBP2_CrgA_like"/>
    <property type="match status" value="1"/>
</dbReference>
<protein>
    <submittedName>
        <fullName evidence="6">LysR family transcriptional regulator</fullName>
    </submittedName>
</protein>
<evidence type="ECO:0000259" key="5">
    <source>
        <dbReference type="PROSITE" id="PS50931"/>
    </source>
</evidence>
<dbReference type="InterPro" id="IPR000847">
    <property type="entry name" value="LysR_HTH_N"/>
</dbReference>
<feature type="domain" description="HTH lysR-type" evidence="5">
    <location>
        <begin position="7"/>
        <end position="64"/>
    </location>
</feature>
<dbReference type="AlphaFoldDB" id="A0A2S5GPS0"/>
<comment type="caution">
    <text evidence="6">The sequence shown here is derived from an EMBL/GenBank/DDBJ whole genome shotgun (WGS) entry which is preliminary data.</text>
</comment>
<sequence>MSALPALDLNLIQLFVTIVEAGTLSEAALRQGVTRSHVSRNLQKLERTFGAQLIRRTTRRLELTQQGTVLYEHGARMAREVEAARHALQKLGAEPTGHVRLSLPTGLGELDALRPLLVRFALEHPGLTLRVLFSNRVGDLISSEIDVALRVISQPPQDYVARELGDVKWHLCAAPGYLQRVGAPSHPRDLIRLDFLCPPGTKPRATLRLTSRRGQTHEIQLAPRLQSEYFPFLAQAARDGAGVALLPAYIVQPDLEANRLREVLPAYRTQGAGDKLYILTSPTPYPSTAQRALVDFLKRELEPLLRGFLA</sequence>
<dbReference type="EMBL" id="PREU01000007">
    <property type="protein sequence ID" value="PPA74979.1"/>
    <property type="molecule type" value="Genomic_DNA"/>
</dbReference>
<dbReference type="InterPro" id="IPR005119">
    <property type="entry name" value="LysR_subst-bd"/>
</dbReference>
<dbReference type="PANTHER" id="PTHR30537">
    <property type="entry name" value="HTH-TYPE TRANSCRIPTIONAL REGULATOR"/>
    <property type="match status" value="1"/>
</dbReference>
<keyword evidence="4" id="KW-0804">Transcription</keyword>
<reference evidence="6 7" key="1">
    <citation type="submission" date="2018-02" db="EMBL/GenBank/DDBJ databases">
        <title>Draft Genome of Achromobacter spanius stain 6.</title>
        <authorList>
            <person name="Gunasekera T.S."/>
            <person name="Radwan O."/>
            <person name="Ruiz O.N."/>
        </authorList>
    </citation>
    <scope>NUCLEOTIDE SEQUENCE [LARGE SCALE GENOMIC DNA]</scope>
    <source>
        <strain evidence="6 7">6</strain>
    </source>
</reference>
<evidence type="ECO:0000313" key="7">
    <source>
        <dbReference type="Proteomes" id="UP000239990"/>
    </source>
</evidence>
<dbReference type="Pfam" id="PF03466">
    <property type="entry name" value="LysR_substrate"/>
    <property type="match status" value="1"/>
</dbReference>
<evidence type="ECO:0000256" key="1">
    <source>
        <dbReference type="ARBA" id="ARBA00009437"/>
    </source>
</evidence>
<dbReference type="Gene3D" id="3.40.190.290">
    <property type="match status" value="1"/>
</dbReference>
<dbReference type="RefSeq" id="WP_104144285.1">
    <property type="nucleotide sequence ID" value="NZ_PREU01000007.1"/>
</dbReference>